<dbReference type="EC" id="7.1.1.2" evidence="4 18"/>
<comment type="catalytic activity">
    <reaction evidence="17 18">
        <text>a ubiquinone + NADH + 5 H(+)(in) = a ubiquinol + NAD(+) + 4 H(+)(out)</text>
        <dbReference type="Rhea" id="RHEA:29091"/>
        <dbReference type="Rhea" id="RHEA-COMP:9565"/>
        <dbReference type="Rhea" id="RHEA-COMP:9566"/>
        <dbReference type="ChEBI" id="CHEBI:15378"/>
        <dbReference type="ChEBI" id="CHEBI:16389"/>
        <dbReference type="ChEBI" id="CHEBI:17976"/>
        <dbReference type="ChEBI" id="CHEBI:57540"/>
        <dbReference type="ChEBI" id="CHEBI:57945"/>
        <dbReference type="EC" id="7.1.1.2"/>
    </reaction>
</comment>
<dbReference type="GO" id="GO:0005743">
    <property type="term" value="C:mitochondrial inner membrane"/>
    <property type="evidence" value="ECO:0007669"/>
    <property type="project" value="UniProtKB-SubCell"/>
</dbReference>
<evidence type="ECO:0000256" key="2">
    <source>
        <dbReference type="ARBA" id="ARBA00004448"/>
    </source>
</evidence>
<dbReference type="EMBL" id="MG923506">
    <property type="protein sequence ID" value="AZL93373.1"/>
    <property type="molecule type" value="Genomic_DNA"/>
</dbReference>
<geneLocation type="mitochondrion" evidence="20"/>
<protein>
    <recommendedName>
        <fullName evidence="5 18">NADH-ubiquinone oxidoreductase chain 2</fullName>
        <ecNumber evidence="4 18">7.1.1.2</ecNumber>
    </recommendedName>
</protein>
<comment type="similarity">
    <text evidence="3 18">Belongs to the complex I subunit 2 family.</text>
</comment>
<keyword evidence="9 18" id="KW-0999">Mitochondrion inner membrane</keyword>
<dbReference type="PANTHER" id="PTHR46552:SF1">
    <property type="entry name" value="NADH-UBIQUINONE OXIDOREDUCTASE CHAIN 2"/>
    <property type="match status" value="1"/>
</dbReference>
<reference evidence="20" key="1">
    <citation type="journal article" date="2018" name="Mol. Phylogenet. Evol.">
        <title>Mitochondrial phylogenomics of the Hymenoptera.</title>
        <authorList>
            <person name="Tang P."/>
            <person name="Zhu J.C."/>
            <person name="Zheng B.Y."/>
            <person name="Wei S.J."/>
            <person name="Sharkey M."/>
            <person name="Chen X.X."/>
            <person name="Vogler A.P."/>
        </authorList>
    </citation>
    <scope>NUCLEOTIDE SEQUENCE</scope>
</reference>
<dbReference type="PRINTS" id="PR01436">
    <property type="entry name" value="NADHDHGNASE2"/>
</dbReference>
<evidence type="ECO:0000256" key="10">
    <source>
        <dbReference type="ARBA" id="ARBA00022967"/>
    </source>
</evidence>
<feature type="transmembrane region" description="Helical" evidence="18">
    <location>
        <begin position="170"/>
        <end position="189"/>
    </location>
</feature>
<keyword evidence="16 18" id="KW-0472">Membrane</keyword>
<feature type="transmembrane region" description="Helical" evidence="18">
    <location>
        <begin position="268"/>
        <end position="295"/>
    </location>
</feature>
<proteinExistence type="inferred from homology"/>
<feature type="transmembrane region" description="Helical" evidence="18">
    <location>
        <begin position="30"/>
        <end position="50"/>
    </location>
</feature>
<keyword evidence="15 18" id="KW-0496">Mitochondrion</keyword>
<evidence type="ECO:0000256" key="1">
    <source>
        <dbReference type="ARBA" id="ARBA00003257"/>
    </source>
</evidence>
<feature type="transmembrane region" description="Helical" evidence="18">
    <location>
        <begin position="7"/>
        <end position="24"/>
    </location>
</feature>
<keyword evidence="8 18" id="KW-0812">Transmembrane</keyword>
<keyword evidence="6" id="KW-0813">Transport</keyword>
<evidence type="ECO:0000256" key="4">
    <source>
        <dbReference type="ARBA" id="ARBA00012944"/>
    </source>
</evidence>
<comment type="function">
    <text evidence="18">Core subunit of the mitochondrial membrane respiratory chain NADH dehydrogenase (Complex I) which catalyzes electron transfer from NADH through the respiratory chain, using ubiquinone as an electron acceptor. Essential for the catalytic activity and assembly of complex I.</text>
</comment>
<feature type="transmembrane region" description="Helical" evidence="18">
    <location>
        <begin position="88"/>
        <end position="107"/>
    </location>
</feature>
<dbReference type="PANTHER" id="PTHR46552">
    <property type="entry name" value="NADH-UBIQUINONE OXIDOREDUCTASE CHAIN 2"/>
    <property type="match status" value="1"/>
</dbReference>
<keyword evidence="14 18" id="KW-0830">Ubiquinone</keyword>
<keyword evidence="13 18" id="KW-0520">NAD</keyword>
<dbReference type="InterPro" id="IPR001750">
    <property type="entry name" value="ND/Mrp_TM"/>
</dbReference>
<dbReference type="GO" id="GO:0006120">
    <property type="term" value="P:mitochondrial electron transport, NADH to ubiquinone"/>
    <property type="evidence" value="ECO:0007669"/>
    <property type="project" value="InterPro"/>
</dbReference>
<feature type="transmembrane region" description="Helical" evidence="18">
    <location>
        <begin position="146"/>
        <end position="163"/>
    </location>
</feature>
<evidence type="ECO:0000256" key="3">
    <source>
        <dbReference type="ARBA" id="ARBA00007012"/>
    </source>
</evidence>
<evidence type="ECO:0000256" key="13">
    <source>
        <dbReference type="ARBA" id="ARBA00023027"/>
    </source>
</evidence>
<dbReference type="InterPro" id="IPR003917">
    <property type="entry name" value="NADH_UbQ_OxRdtase_chain2"/>
</dbReference>
<comment type="function">
    <text evidence="1">Core subunit of the mitochondrial membrane respiratory chain NADH dehydrogenase (Complex I) that is believed to belong to the minimal assembly required for catalysis. Complex I functions in the transfer of electrons from NADH to the respiratory chain. The immediate electron acceptor for the enzyme is believed to be ubiquinone.</text>
</comment>
<feature type="transmembrane region" description="Helical" evidence="18">
    <location>
        <begin position="231"/>
        <end position="256"/>
    </location>
</feature>
<feature type="transmembrane region" description="Helical" evidence="18">
    <location>
        <begin position="316"/>
        <end position="332"/>
    </location>
</feature>
<feature type="transmembrane region" description="Helical" evidence="18">
    <location>
        <begin position="195"/>
        <end position="219"/>
    </location>
</feature>
<dbReference type="AlphaFoldDB" id="A0A3S5HLQ0"/>
<evidence type="ECO:0000256" key="15">
    <source>
        <dbReference type="ARBA" id="ARBA00023128"/>
    </source>
</evidence>
<feature type="domain" description="NADH:quinone oxidoreductase/Mrp antiporter transmembrane" evidence="19">
    <location>
        <begin position="27"/>
        <end position="280"/>
    </location>
</feature>
<comment type="subcellular location">
    <subcellularLocation>
        <location evidence="2 18">Mitochondrion inner membrane</location>
        <topology evidence="2 18">Multi-pass membrane protein</topology>
    </subcellularLocation>
</comment>
<evidence type="ECO:0000256" key="12">
    <source>
        <dbReference type="ARBA" id="ARBA00022989"/>
    </source>
</evidence>
<evidence type="ECO:0000256" key="9">
    <source>
        <dbReference type="ARBA" id="ARBA00022792"/>
    </source>
</evidence>
<keyword evidence="11 18" id="KW-0249">Electron transport</keyword>
<dbReference type="Pfam" id="PF00361">
    <property type="entry name" value="Proton_antipo_M"/>
    <property type="match status" value="1"/>
</dbReference>
<evidence type="ECO:0000256" key="11">
    <source>
        <dbReference type="ARBA" id="ARBA00022982"/>
    </source>
</evidence>
<accession>A0A3S5HLQ0</accession>
<evidence type="ECO:0000256" key="6">
    <source>
        <dbReference type="ARBA" id="ARBA00022448"/>
    </source>
</evidence>
<evidence type="ECO:0000256" key="17">
    <source>
        <dbReference type="ARBA" id="ARBA00049551"/>
    </source>
</evidence>
<name>A0A3S5HLQ0_9HYME</name>
<gene>
    <name evidence="20" type="primary">nad2</name>
</gene>
<evidence type="ECO:0000313" key="20">
    <source>
        <dbReference type="EMBL" id="AZL93373.1"/>
    </source>
</evidence>
<keyword evidence="10 18" id="KW-1278">Translocase</keyword>
<evidence type="ECO:0000256" key="16">
    <source>
        <dbReference type="ARBA" id="ARBA00023136"/>
    </source>
</evidence>
<sequence>MMYQPMFIYIYIFPSMLISPILAISMNSWFMIWIMLEFNMMTFIPLIIYFNKFYKNLALKYFIIQTFSSSILILFSNSQLINFFENNYLIYIFINISILIKLGAAPFHSWFISLMMNMNWLNCLILSTWQKIIPMILIMYSFFNKIIYLSIIISCLIGSILSLNHQSLRLILSYSSINHISWMLMNLMISEKSWILYFISYFIINSSIMLIFSQFNINFINQLLKLNNKPLMLILIMNFISISGLPPMFGFLMKWFSLYMMNLNSNYILIFLLIMMSIMTFYFYLRICIYMLIMVKLNFKSNLNYIFFKNYKLKKFIIFNSFIILWYMSIWLF</sequence>
<organism evidence="20">
    <name type="scientific">Pimpla luctuosa</name>
    <dbReference type="NCBI Taxonomy" id="495389"/>
    <lineage>
        <taxon>Eukaryota</taxon>
        <taxon>Metazoa</taxon>
        <taxon>Ecdysozoa</taxon>
        <taxon>Arthropoda</taxon>
        <taxon>Hexapoda</taxon>
        <taxon>Insecta</taxon>
        <taxon>Pterygota</taxon>
        <taxon>Neoptera</taxon>
        <taxon>Endopterygota</taxon>
        <taxon>Hymenoptera</taxon>
        <taxon>Apocrita</taxon>
        <taxon>Ichneumonoidea</taxon>
        <taxon>Ichneumonidae</taxon>
        <taxon>Pimplinae</taxon>
        <taxon>Pimplini</taxon>
        <taxon>Pimpla</taxon>
    </lineage>
</organism>
<dbReference type="InterPro" id="IPR050175">
    <property type="entry name" value="Complex_I_Subunit_2"/>
</dbReference>
<evidence type="ECO:0000256" key="7">
    <source>
        <dbReference type="ARBA" id="ARBA00022660"/>
    </source>
</evidence>
<evidence type="ECO:0000259" key="19">
    <source>
        <dbReference type="Pfam" id="PF00361"/>
    </source>
</evidence>
<keyword evidence="12 18" id="KW-1133">Transmembrane helix</keyword>
<dbReference type="GO" id="GO:0008137">
    <property type="term" value="F:NADH dehydrogenase (ubiquinone) activity"/>
    <property type="evidence" value="ECO:0007669"/>
    <property type="project" value="UniProtKB-EC"/>
</dbReference>
<evidence type="ECO:0000256" key="14">
    <source>
        <dbReference type="ARBA" id="ARBA00023075"/>
    </source>
</evidence>
<feature type="transmembrane region" description="Helical" evidence="18">
    <location>
        <begin position="57"/>
        <end position="76"/>
    </location>
</feature>
<evidence type="ECO:0000256" key="8">
    <source>
        <dbReference type="ARBA" id="ARBA00022692"/>
    </source>
</evidence>
<evidence type="ECO:0000256" key="18">
    <source>
        <dbReference type="RuleBase" id="RU003403"/>
    </source>
</evidence>
<evidence type="ECO:0000256" key="5">
    <source>
        <dbReference type="ARBA" id="ARBA00021008"/>
    </source>
</evidence>
<feature type="transmembrane region" description="Helical" evidence="18">
    <location>
        <begin position="119"/>
        <end position="140"/>
    </location>
</feature>
<keyword evidence="7 18" id="KW-0679">Respiratory chain</keyword>